<feature type="domain" description="DDH" evidence="6">
    <location>
        <begin position="82"/>
        <end position="228"/>
    </location>
</feature>
<sequence>MSLEKSWKMRGQGGGATGFGHRLGVSDLVVELLRGRGLSTVEEMDVYLSPGLRHLMPPGEIPGLTRGAEVVAAGLAAGKRLAVWGDYDVDGVTGTTLLLDFLRQRGLPAAWRIPNRLEEGYGLNMAGIEALARDGVSLLVTVDCGITNVAEVARAKELGMTVVVTDHHLPGPELPPGDAVCDPKLSENAGSDLAGVGVAFFLAAALNRMLPGTPCDVRRLLDLVAMGTLADVVPLRGQNRILVKNGLLLLSEALRPGVRALREVCGQTPGTPIGAGQVGFGLAPRINAAGRMGRADAAMDLLLAGDMDTARPLAAFLDQENTERRQEEERILEEARAQAATFPGRASLTLHGPGWHSGIIGIVASRIVDATHKPTLIVTEEGGALKGSGRSISVLDLHEALTEVSDLFSKFGGHRQAAGFSLADGDVAALRERFEAAVVRRIGAEPIPPVLTLDGELGFSRIDAGLVREIELLQPFGPGNPEPLFSSPPVTALSRRTFGGGGDHVVVSLRDETAQVTLRGKGWRMAGEIAEAMVGRAVQVAFTPRLDTYDGLPRIELRIKDVKDIKSSGS</sequence>
<dbReference type="GO" id="GO:0003676">
    <property type="term" value="F:nucleic acid binding"/>
    <property type="evidence" value="ECO:0007669"/>
    <property type="project" value="InterPro"/>
</dbReference>
<dbReference type="Pfam" id="PF17768">
    <property type="entry name" value="RecJ_OB"/>
    <property type="match status" value="1"/>
</dbReference>
<evidence type="ECO:0000256" key="3">
    <source>
        <dbReference type="ARBA" id="ARBA00022722"/>
    </source>
</evidence>
<dbReference type="GO" id="GO:0006310">
    <property type="term" value="P:DNA recombination"/>
    <property type="evidence" value="ECO:0007669"/>
    <property type="project" value="InterPro"/>
</dbReference>
<organism evidence="9 10">
    <name type="scientific">Desulfolutivibrio sulfodismutans</name>
    <dbReference type="NCBI Taxonomy" id="63561"/>
    <lineage>
        <taxon>Bacteria</taxon>
        <taxon>Pseudomonadati</taxon>
        <taxon>Thermodesulfobacteriota</taxon>
        <taxon>Desulfovibrionia</taxon>
        <taxon>Desulfovibrionales</taxon>
        <taxon>Desulfovibrionaceae</taxon>
        <taxon>Desulfolutivibrio</taxon>
    </lineage>
</organism>
<gene>
    <name evidence="9" type="primary">recJ</name>
    <name evidence="9" type="ORF">G3N56_18005</name>
</gene>
<evidence type="ECO:0000313" key="10">
    <source>
        <dbReference type="Proteomes" id="UP000469724"/>
    </source>
</evidence>
<evidence type="ECO:0000256" key="5">
    <source>
        <dbReference type="ARBA" id="ARBA00022839"/>
    </source>
</evidence>
<dbReference type="Gene3D" id="3.10.310.30">
    <property type="match status" value="1"/>
</dbReference>
<dbReference type="InterPro" id="IPR038763">
    <property type="entry name" value="DHH_sf"/>
</dbReference>
<feature type="domain" description="RecJ OB" evidence="8">
    <location>
        <begin position="453"/>
        <end position="561"/>
    </location>
</feature>
<dbReference type="AlphaFoldDB" id="A0A7K3NQY4"/>
<dbReference type="NCBIfam" id="TIGR00644">
    <property type="entry name" value="recJ"/>
    <property type="match status" value="1"/>
</dbReference>
<dbReference type="InterPro" id="IPR041122">
    <property type="entry name" value="RecJ_OB"/>
</dbReference>
<keyword evidence="5 9" id="KW-0269">Exonuclease</keyword>
<protein>
    <recommendedName>
        <fullName evidence="2">Single-stranded-DNA-specific exonuclease RecJ</fullName>
    </recommendedName>
</protein>
<accession>A0A7K3NQY4</accession>
<keyword evidence="3" id="KW-0540">Nuclease</keyword>
<proteinExistence type="inferred from homology"/>
<dbReference type="PANTHER" id="PTHR30255">
    <property type="entry name" value="SINGLE-STRANDED-DNA-SPECIFIC EXONUCLEASE RECJ"/>
    <property type="match status" value="1"/>
</dbReference>
<dbReference type="Pfam" id="PF01368">
    <property type="entry name" value="DHH"/>
    <property type="match status" value="1"/>
</dbReference>
<reference evidence="9 10" key="1">
    <citation type="submission" date="2020-02" db="EMBL/GenBank/DDBJ databases">
        <title>Comparative genomics of sulfur disproportionating microorganisms.</title>
        <authorList>
            <person name="Ward L.M."/>
            <person name="Bertran E."/>
            <person name="Johnston D.T."/>
        </authorList>
    </citation>
    <scope>NUCLEOTIDE SEQUENCE [LARGE SCALE GENOMIC DNA]</scope>
    <source>
        <strain evidence="9 10">DSM 3696</strain>
    </source>
</reference>
<comment type="similarity">
    <text evidence="1">Belongs to the RecJ family.</text>
</comment>
<evidence type="ECO:0000256" key="2">
    <source>
        <dbReference type="ARBA" id="ARBA00019841"/>
    </source>
</evidence>
<keyword evidence="10" id="KW-1185">Reference proteome</keyword>
<dbReference type="InterPro" id="IPR001667">
    <property type="entry name" value="DDH_dom"/>
</dbReference>
<dbReference type="InterPro" id="IPR004610">
    <property type="entry name" value="RecJ"/>
</dbReference>
<dbReference type="EMBL" id="JAAGRQ010000122">
    <property type="protein sequence ID" value="NDY58632.1"/>
    <property type="molecule type" value="Genomic_DNA"/>
</dbReference>
<dbReference type="SUPFAM" id="SSF64182">
    <property type="entry name" value="DHH phosphoesterases"/>
    <property type="match status" value="1"/>
</dbReference>
<comment type="caution">
    <text evidence="9">The sequence shown here is derived from an EMBL/GenBank/DDBJ whole genome shotgun (WGS) entry which is preliminary data.</text>
</comment>
<dbReference type="GO" id="GO:0006281">
    <property type="term" value="P:DNA repair"/>
    <property type="evidence" value="ECO:0007669"/>
    <property type="project" value="InterPro"/>
</dbReference>
<evidence type="ECO:0000256" key="1">
    <source>
        <dbReference type="ARBA" id="ARBA00005915"/>
    </source>
</evidence>
<dbReference type="PANTHER" id="PTHR30255:SF2">
    <property type="entry name" value="SINGLE-STRANDED-DNA-SPECIFIC EXONUCLEASE RECJ"/>
    <property type="match status" value="1"/>
</dbReference>
<dbReference type="InterPro" id="IPR051673">
    <property type="entry name" value="SSDNA_exonuclease_RecJ"/>
</dbReference>
<dbReference type="RefSeq" id="WP_163303708.1">
    <property type="nucleotide sequence ID" value="NZ_JAAGRQ010000122.1"/>
</dbReference>
<feature type="domain" description="DHHA1" evidence="7">
    <location>
        <begin position="352"/>
        <end position="438"/>
    </location>
</feature>
<dbReference type="GO" id="GO:0008409">
    <property type="term" value="F:5'-3' exonuclease activity"/>
    <property type="evidence" value="ECO:0007669"/>
    <property type="project" value="InterPro"/>
</dbReference>
<evidence type="ECO:0000259" key="6">
    <source>
        <dbReference type="Pfam" id="PF01368"/>
    </source>
</evidence>
<dbReference type="InterPro" id="IPR003156">
    <property type="entry name" value="DHHA1_dom"/>
</dbReference>
<dbReference type="Gene3D" id="3.90.1640.30">
    <property type="match status" value="1"/>
</dbReference>
<dbReference type="Pfam" id="PF02272">
    <property type="entry name" value="DHHA1"/>
    <property type="match status" value="1"/>
</dbReference>
<evidence type="ECO:0000259" key="8">
    <source>
        <dbReference type="Pfam" id="PF17768"/>
    </source>
</evidence>
<evidence type="ECO:0000313" key="9">
    <source>
        <dbReference type="EMBL" id="NDY58632.1"/>
    </source>
</evidence>
<keyword evidence="4" id="KW-0378">Hydrolase</keyword>
<evidence type="ECO:0000256" key="4">
    <source>
        <dbReference type="ARBA" id="ARBA00022801"/>
    </source>
</evidence>
<name>A0A7K3NQY4_9BACT</name>
<evidence type="ECO:0000259" key="7">
    <source>
        <dbReference type="Pfam" id="PF02272"/>
    </source>
</evidence>
<dbReference type="Proteomes" id="UP000469724">
    <property type="component" value="Unassembled WGS sequence"/>
</dbReference>